<dbReference type="Proteomes" id="UP000011087">
    <property type="component" value="Unassembled WGS sequence"/>
</dbReference>
<dbReference type="eggNOG" id="KOG0865">
    <property type="taxonomic scope" value="Eukaryota"/>
</dbReference>
<dbReference type="SUPFAM" id="SSF50891">
    <property type="entry name" value="Cyclophilin-like"/>
    <property type="match status" value="1"/>
</dbReference>
<evidence type="ECO:0000256" key="1">
    <source>
        <dbReference type="ARBA" id="ARBA00000971"/>
    </source>
</evidence>
<evidence type="ECO:0000256" key="3">
    <source>
        <dbReference type="ARBA" id="ARBA00023235"/>
    </source>
</evidence>
<evidence type="ECO:0000256" key="5">
    <source>
        <dbReference type="SAM" id="MobiDB-lite"/>
    </source>
</evidence>
<dbReference type="PANTHER" id="PTHR11071">
    <property type="entry name" value="PEPTIDYL-PROLYL CIS-TRANS ISOMERASE"/>
    <property type="match status" value="1"/>
</dbReference>
<reference evidence="8" key="3">
    <citation type="submission" date="2015-06" db="UniProtKB">
        <authorList>
            <consortium name="EnsemblProtists"/>
        </authorList>
    </citation>
    <scope>IDENTIFICATION</scope>
</reference>
<name>L1JVB9_GUITC</name>
<dbReference type="KEGG" id="gtt:GUITHDRAFT_157124"/>
<proteinExistence type="inferred from homology"/>
<dbReference type="PRINTS" id="PR00153">
    <property type="entry name" value="CSAPPISMRASE"/>
</dbReference>
<dbReference type="FunFam" id="2.40.100.10:FF:000022">
    <property type="entry name" value="Peptidyl-prolyl cis-trans isomerase CYP95"/>
    <property type="match status" value="1"/>
</dbReference>
<evidence type="ECO:0000313" key="7">
    <source>
        <dbReference type="EMBL" id="EKX52312.1"/>
    </source>
</evidence>
<dbReference type="STRING" id="905079.L1JVB9"/>
<comment type="similarity">
    <text evidence="4">Belongs to the cyclophilin-type PPIase family.</text>
</comment>
<dbReference type="PROSITE" id="PS00170">
    <property type="entry name" value="CSA_PPIASE_1"/>
    <property type="match status" value="1"/>
</dbReference>
<protein>
    <recommendedName>
        <fullName evidence="4">Peptidyl-prolyl cis-trans isomerase</fullName>
        <shortName evidence="4">PPIase</shortName>
        <ecNumber evidence="4">5.2.1.8</ecNumber>
    </recommendedName>
</protein>
<reference evidence="7 9" key="1">
    <citation type="journal article" date="2012" name="Nature">
        <title>Algal genomes reveal evolutionary mosaicism and the fate of nucleomorphs.</title>
        <authorList>
            <consortium name="DOE Joint Genome Institute"/>
            <person name="Curtis B.A."/>
            <person name="Tanifuji G."/>
            <person name="Burki F."/>
            <person name="Gruber A."/>
            <person name="Irimia M."/>
            <person name="Maruyama S."/>
            <person name="Arias M.C."/>
            <person name="Ball S.G."/>
            <person name="Gile G.H."/>
            <person name="Hirakawa Y."/>
            <person name="Hopkins J.F."/>
            <person name="Kuo A."/>
            <person name="Rensing S.A."/>
            <person name="Schmutz J."/>
            <person name="Symeonidi A."/>
            <person name="Elias M."/>
            <person name="Eveleigh R.J."/>
            <person name="Herman E.K."/>
            <person name="Klute M.J."/>
            <person name="Nakayama T."/>
            <person name="Obornik M."/>
            <person name="Reyes-Prieto A."/>
            <person name="Armbrust E.V."/>
            <person name="Aves S.J."/>
            <person name="Beiko R.G."/>
            <person name="Coutinho P."/>
            <person name="Dacks J.B."/>
            <person name="Durnford D.G."/>
            <person name="Fast N.M."/>
            <person name="Green B.R."/>
            <person name="Grisdale C.J."/>
            <person name="Hempel F."/>
            <person name="Henrissat B."/>
            <person name="Hoppner M.P."/>
            <person name="Ishida K."/>
            <person name="Kim E."/>
            <person name="Koreny L."/>
            <person name="Kroth P.G."/>
            <person name="Liu Y."/>
            <person name="Malik S.B."/>
            <person name="Maier U.G."/>
            <person name="McRose D."/>
            <person name="Mock T."/>
            <person name="Neilson J.A."/>
            <person name="Onodera N.T."/>
            <person name="Poole A.M."/>
            <person name="Pritham E.J."/>
            <person name="Richards T.A."/>
            <person name="Rocap G."/>
            <person name="Roy S.W."/>
            <person name="Sarai C."/>
            <person name="Schaack S."/>
            <person name="Shirato S."/>
            <person name="Slamovits C.H."/>
            <person name="Spencer D.F."/>
            <person name="Suzuki S."/>
            <person name="Worden A.Z."/>
            <person name="Zauner S."/>
            <person name="Barry K."/>
            <person name="Bell C."/>
            <person name="Bharti A.K."/>
            <person name="Crow J.A."/>
            <person name="Grimwood J."/>
            <person name="Kramer R."/>
            <person name="Lindquist E."/>
            <person name="Lucas S."/>
            <person name="Salamov A."/>
            <person name="McFadden G.I."/>
            <person name="Lane C.E."/>
            <person name="Keeling P.J."/>
            <person name="Gray M.W."/>
            <person name="Grigoriev I.V."/>
            <person name="Archibald J.M."/>
        </authorList>
    </citation>
    <scope>NUCLEOTIDE SEQUENCE</scope>
    <source>
        <strain evidence="7 9">CCMP2712</strain>
    </source>
</reference>
<dbReference type="InterPro" id="IPR024936">
    <property type="entry name" value="Cyclophilin-type_PPIase"/>
</dbReference>
<dbReference type="EC" id="5.2.1.8" evidence="4"/>
<feature type="domain" description="PPIase cyclophilin-type" evidence="6">
    <location>
        <begin position="8"/>
        <end position="175"/>
    </location>
</feature>
<evidence type="ECO:0000313" key="9">
    <source>
        <dbReference type="Proteomes" id="UP000011087"/>
    </source>
</evidence>
<feature type="region of interest" description="Disordered" evidence="5">
    <location>
        <begin position="153"/>
        <end position="175"/>
    </location>
</feature>
<dbReference type="GO" id="GO:0006457">
    <property type="term" value="P:protein folding"/>
    <property type="evidence" value="ECO:0007669"/>
    <property type="project" value="InterPro"/>
</dbReference>
<dbReference type="HOGENOM" id="CLU_012062_4_2_1"/>
<dbReference type="InterPro" id="IPR020892">
    <property type="entry name" value="Cyclophilin-type_PPIase_CS"/>
</dbReference>
<comment type="catalytic activity">
    <reaction evidence="1 4">
        <text>[protein]-peptidylproline (omega=180) = [protein]-peptidylproline (omega=0)</text>
        <dbReference type="Rhea" id="RHEA:16237"/>
        <dbReference type="Rhea" id="RHEA-COMP:10747"/>
        <dbReference type="Rhea" id="RHEA-COMP:10748"/>
        <dbReference type="ChEBI" id="CHEBI:83833"/>
        <dbReference type="ChEBI" id="CHEBI:83834"/>
        <dbReference type="EC" id="5.2.1.8"/>
    </reaction>
</comment>
<dbReference type="EMBL" id="JH992973">
    <property type="protein sequence ID" value="EKX52312.1"/>
    <property type="molecule type" value="Genomic_DNA"/>
</dbReference>
<sequence length="175" mass="19220">MGKNPVVFFDIKIGLLPAGRIQMELYMDVVPKTATNFLKLCTGEMGQGASGKPLHFKGCKFHRIISGFMAQGGDFTRGDGTGGESIYGAKFPDENFVSKHDRPGLLSMANSGPNTNGSQFFITFQPTPHLNGKHVVFGRVIAGMEVVREMEKVQTGRGNTIQRRAKQRKRDSSRV</sequence>
<dbReference type="AlphaFoldDB" id="L1JVB9"/>
<dbReference type="InterPro" id="IPR029000">
    <property type="entry name" value="Cyclophilin-like_dom_sf"/>
</dbReference>
<evidence type="ECO:0000256" key="2">
    <source>
        <dbReference type="ARBA" id="ARBA00023110"/>
    </source>
</evidence>
<organism evidence="7">
    <name type="scientific">Guillardia theta (strain CCMP2712)</name>
    <name type="common">Cryptophyte</name>
    <dbReference type="NCBI Taxonomy" id="905079"/>
    <lineage>
        <taxon>Eukaryota</taxon>
        <taxon>Cryptophyceae</taxon>
        <taxon>Pyrenomonadales</taxon>
        <taxon>Geminigeraceae</taxon>
        <taxon>Guillardia</taxon>
    </lineage>
</organism>
<dbReference type="EnsemblProtists" id="EKX52312">
    <property type="protein sequence ID" value="EKX52312"/>
    <property type="gene ID" value="GUITHDRAFT_157124"/>
</dbReference>
<dbReference type="PROSITE" id="PS50072">
    <property type="entry name" value="CSA_PPIASE_2"/>
    <property type="match status" value="1"/>
</dbReference>
<dbReference type="PIRSF" id="PIRSF001467">
    <property type="entry name" value="Peptidylpro_ismrse"/>
    <property type="match status" value="1"/>
</dbReference>
<keyword evidence="9" id="KW-1185">Reference proteome</keyword>
<keyword evidence="3 4" id="KW-0413">Isomerase</keyword>
<dbReference type="GO" id="GO:0016018">
    <property type="term" value="F:cyclosporin A binding"/>
    <property type="evidence" value="ECO:0007669"/>
    <property type="project" value="TreeGrafter"/>
</dbReference>
<evidence type="ECO:0000259" key="6">
    <source>
        <dbReference type="PROSITE" id="PS50072"/>
    </source>
</evidence>
<evidence type="ECO:0000313" key="8">
    <source>
        <dbReference type="EnsemblProtists" id="EKX52312"/>
    </source>
</evidence>
<dbReference type="RefSeq" id="XP_005839292.1">
    <property type="nucleotide sequence ID" value="XM_005839235.1"/>
</dbReference>
<reference evidence="9" key="2">
    <citation type="submission" date="2012-11" db="EMBL/GenBank/DDBJ databases">
        <authorList>
            <person name="Kuo A."/>
            <person name="Curtis B.A."/>
            <person name="Tanifuji G."/>
            <person name="Burki F."/>
            <person name="Gruber A."/>
            <person name="Irimia M."/>
            <person name="Maruyama S."/>
            <person name="Arias M.C."/>
            <person name="Ball S.G."/>
            <person name="Gile G.H."/>
            <person name="Hirakawa Y."/>
            <person name="Hopkins J.F."/>
            <person name="Rensing S.A."/>
            <person name="Schmutz J."/>
            <person name="Symeonidi A."/>
            <person name="Elias M."/>
            <person name="Eveleigh R.J."/>
            <person name="Herman E.K."/>
            <person name="Klute M.J."/>
            <person name="Nakayama T."/>
            <person name="Obornik M."/>
            <person name="Reyes-Prieto A."/>
            <person name="Armbrust E.V."/>
            <person name="Aves S.J."/>
            <person name="Beiko R.G."/>
            <person name="Coutinho P."/>
            <person name="Dacks J.B."/>
            <person name="Durnford D.G."/>
            <person name="Fast N.M."/>
            <person name="Green B.R."/>
            <person name="Grisdale C."/>
            <person name="Hempe F."/>
            <person name="Henrissat B."/>
            <person name="Hoppner M.P."/>
            <person name="Ishida K.-I."/>
            <person name="Kim E."/>
            <person name="Koreny L."/>
            <person name="Kroth P.G."/>
            <person name="Liu Y."/>
            <person name="Malik S.-B."/>
            <person name="Maier U.G."/>
            <person name="McRose D."/>
            <person name="Mock T."/>
            <person name="Neilson J.A."/>
            <person name="Onodera N.T."/>
            <person name="Poole A.M."/>
            <person name="Pritham E.J."/>
            <person name="Richards T.A."/>
            <person name="Rocap G."/>
            <person name="Roy S.W."/>
            <person name="Sarai C."/>
            <person name="Schaack S."/>
            <person name="Shirato S."/>
            <person name="Slamovits C.H."/>
            <person name="Spencer D.F."/>
            <person name="Suzuki S."/>
            <person name="Worden A.Z."/>
            <person name="Zauner S."/>
            <person name="Barry K."/>
            <person name="Bell C."/>
            <person name="Bharti A.K."/>
            <person name="Crow J.A."/>
            <person name="Grimwood J."/>
            <person name="Kramer R."/>
            <person name="Lindquist E."/>
            <person name="Lucas S."/>
            <person name="Salamov A."/>
            <person name="McFadden G.I."/>
            <person name="Lane C.E."/>
            <person name="Keeling P.J."/>
            <person name="Gray M.W."/>
            <person name="Grigoriev I.V."/>
            <person name="Archibald J.M."/>
        </authorList>
    </citation>
    <scope>NUCLEOTIDE SEQUENCE</scope>
    <source>
        <strain evidence="9">CCMP2712</strain>
    </source>
</reference>
<dbReference type="Pfam" id="PF00160">
    <property type="entry name" value="Pro_isomerase"/>
    <property type="match status" value="1"/>
</dbReference>
<comment type="function">
    <text evidence="4">PPIases accelerate the folding of proteins. It catalyzes the cis-trans isomerization of proline imidic peptide bonds in oligopeptides.</text>
</comment>
<dbReference type="PaxDb" id="55529-EKX52312"/>
<dbReference type="OrthoDB" id="193499at2759"/>
<dbReference type="Gene3D" id="2.40.100.10">
    <property type="entry name" value="Cyclophilin-like"/>
    <property type="match status" value="1"/>
</dbReference>
<accession>L1JVB9</accession>
<dbReference type="PANTHER" id="PTHR11071:SF561">
    <property type="entry name" value="PEPTIDYL-PROLYL CIS-TRANS ISOMERASE D-RELATED"/>
    <property type="match status" value="1"/>
</dbReference>
<keyword evidence="2 4" id="KW-0697">Rotamase</keyword>
<dbReference type="GeneID" id="17308732"/>
<gene>
    <name evidence="7" type="ORF">GUITHDRAFT_157124</name>
</gene>
<evidence type="ECO:0000256" key="4">
    <source>
        <dbReference type="RuleBase" id="RU363019"/>
    </source>
</evidence>
<dbReference type="GO" id="GO:0003755">
    <property type="term" value="F:peptidyl-prolyl cis-trans isomerase activity"/>
    <property type="evidence" value="ECO:0007669"/>
    <property type="project" value="UniProtKB-UniRule"/>
</dbReference>
<dbReference type="GO" id="GO:0005737">
    <property type="term" value="C:cytoplasm"/>
    <property type="evidence" value="ECO:0007669"/>
    <property type="project" value="TreeGrafter"/>
</dbReference>
<dbReference type="OMA" id="RICFELY"/>
<dbReference type="InterPro" id="IPR002130">
    <property type="entry name" value="Cyclophilin-type_PPIase_dom"/>
</dbReference>